<comment type="similarity">
    <text evidence="1 3">Belongs to the Nudix hydrolase family.</text>
</comment>
<gene>
    <name evidence="5" type="ORF">GCM10022235_62130</name>
</gene>
<dbReference type="InterPro" id="IPR015797">
    <property type="entry name" value="NUDIX_hydrolase-like_dom_sf"/>
</dbReference>
<sequence>MPIPRAAAVVTDGRRALVIKRYLRQMSAAACVMCEASAHTGPDCPGHHYAVLPGGHVEEGETAEAAALRELHEETTLTARIDHLLWTGHHNGRPASYYLMTEVTGTPVLSGDEAEAHNPDNHFELLWAATDQFDALGLYPPDIRPPLTELLGT</sequence>
<evidence type="ECO:0000313" key="6">
    <source>
        <dbReference type="Proteomes" id="UP001501222"/>
    </source>
</evidence>
<dbReference type="SUPFAM" id="SSF55811">
    <property type="entry name" value="Nudix"/>
    <property type="match status" value="1"/>
</dbReference>
<proteinExistence type="inferred from homology"/>
<evidence type="ECO:0000256" key="2">
    <source>
        <dbReference type="ARBA" id="ARBA00022801"/>
    </source>
</evidence>
<dbReference type="PRINTS" id="PR00502">
    <property type="entry name" value="NUDIXFAMILY"/>
</dbReference>
<accession>A0ABP6YI04</accession>
<dbReference type="InterPro" id="IPR020084">
    <property type="entry name" value="NUDIX_hydrolase_CS"/>
</dbReference>
<keyword evidence="2 3" id="KW-0378">Hydrolase</keyword>
<keyword evidence="6" id="KW-1185">Reference proteome</keyword>
<evidence type="ECO:0000256" key="3">
    <source>
        <dbReference type="RuleBase" id="RU003476"/>
    </source>
</evidence>
<dbReference type="Proteomes" id="UP001501222">
    <property type="component" value="Unassembled WGS sequence"/>
</dbReference>
<dbReference type="EMBL" id="BAABAA010000010">
    <property type="protein sequence ID" value="GAA3583336.1"/>
    <property type="molecule type" value="Genomic_DNA"/>
</dbReference>
<reference evidence="6" key="1">
    <citation type="journal article" date="2019" name="Int. J. Syst. Evol. Microbiol.">
        <title>The Global Catalogue of Microorganisms (GCM) 10K type strain sequencing project: providing services to taxonomists for standard genome sequencing and annotation.</title>
        <authorList>
            <consortium name="The Broad Institute Genomics Platform"/>
            <consortium name="The Broad Institute Genome Sequencing Center for Infectious Disease"/>
            <person name="Wu L."/>
            <person name="Ma J."/>
        </authorList>
    </citation>
    <scope>NUCLEOTIDE SEQUENCE [LARGE SCALE GENOMIC DNA]</scope>
    <source>
        <strain evidence="6">JCM 16928</strain>
    </source>
</reference>
<dbReference type="PROSITE" id="PS51462">
    <property type="entry name" value="NUDIX"/>
    <property type="match status" value="1"/>
</dbReference>
<dbReference type="Gene3D" id="3.90.79.10">
    <property type="entry name" value="Nucleoside Triphosphate Pyrophosphohydrolase"/>
    <property type="match status" value="1"/>
</dbReference>
<evidence type="ECO:0000313" key="5">
    <source>
        <dbReference type="EMBL" id="GAA3583336.1"/>
    </source>
</evidence>
<dbReference type="InterPro" id="IPR000086">
    <property type="entry name" value="NUDIX_hydrolase_dom"/>
</dbReference>
<evidence type="ECO:0000259" key="4">
    <source>
        <dbReference type="PROSITE" id="PS51462"/>
    </source>
</evidence>
<organism evidence="5 6">
    <name type="scientific">Kribbella ginsengisoli</name>
    <dbReference type="NCBI Taxonomy" id="363865"/>
    <lineage>
        <taxon>Bacteria</taxon>
        <taxon>Bacillati</taxon>
        <taxon>Actinomycetota</taxon>
        <taxon>Actinomycetes</taxon>
        <taxon>Propionibacteriales</taxon>
        <taxon>Kribbellaceae</taxon>
        <taxon>Kribbella</taxon>
    </lineage>
</organism>
<feature type="domain" description="Nudix hydrolase" evidence="4">
    <location>
        <begin position="1"/>
        <end position="151"/>
    </location>
</feature>
<dbReference type="RefSeq" id="WP_344846488.1">
    <property type="nucleotide sequence ID" value="NZ_BAABAA010000010.1"/>
</dbReference>
<protein>
    <recommendedName>
        <fullName evidence="4">Nudix hydrolase domain-containing protein</fullName>
    </recommendedName>
</protein>
<comment type="caution">
    <text evidence="5">The sequence shown here is derived from an EMBL/GenBank/DDBJ whole genome shotgun (WGS) entry which is preliminary data.</text>
</comment>
<dbReference type="InterPro" id="IPR020476">
    <property type="entry name" value="Nudix_hydrolase"/>
</dbReference>
<evidence type="ECO:0000256" key="1">
    <source>
        <dbReference type="ARBA" id="ARBA00005582"/>
    </source>
</evidence>
<dbReference type="Pfam" id="PF00293">
    <property type="entry name" value="NUDIX"/>
    <property type="match status" value="1"/>
</dbReference>
<dbReference type="PROSITE" id="PS00893">
    <property type="entry name" value="NUDIX_BOX"/>
    <property type="match status" value="1"/>
</dbReference>
<name>A0ABP6YI04_9ACTN</name>